<dbReference type="EMBL" id="CP003614">
    <property type="protein sequence ID" value="AFZ10090.1"/>
    <property type="molecule type" value="Genomic_DNA"/>
</dbReference>
<organism evidence="1 2">
    <name type="scientific">Phormidium nigroviride PCC 7112</name>
    <dbReference type="NCBI Taxonomy" id="179408"/>
    <lineage>
        <taxon>Bacteria</taxon>
        <taxon>Bacillati</taxon>
        <taxon>Cyanobacteriota</taxon>
        <taxon>Cyanophyceae</taxon>
        <taxon>Oscillatoriophycideae</taxon>
        <taxon>Oscillatoriales</taxon>
        <taxon>Oscillatoriaceae</taxon>
        <taxon>Phormidium</taxon>
    </lineage>
</organism>
<dbReference type="Proteomes" id="UP000010478">
    <property type="component" value="Chromosome"/>
</dbReference>
<proteinExistence type="predicted"/>
<sequence>MKSQRWRVYEIVGYGQLLLVNPPLQDLTSYKSESNGNDIICAFIEPDRPHAHLLTWLKRWRRERVRSALLSVRRNQWRSPDRGLLR</sequence>
<accession>K9VSB2</accession>
<dbReference type="HOGENOM" id="CLU_2494914_0_0_3"/>
<evidence type="ECO:0000313" key="2">
    <source>
        <dbReference type="Proteomes" id="UP000010478"/>
    </source>
</evidence>
<dbReference type="AlphaFoldDB" id="K9VSB2"/>
<name>K9VSB2_9CYAN</name>
<keyword evidence="2" id="KW-1185">Reference proteome</keyword>
<protein>
    <submittedName>
        <fullName evidence="1">Uncharacterized protein</fullName>
    </submittedName>
</protein>
<gene>
    <name evidence="1" type="ORF">Osc7112_5883</name>
</gene>
<evidence type="ECO:0000313" key="1">
    <source>
        <dbReference type="EMBL" id="AFZ10090.1"/>
    </source>
</evidence>
<dbReference type="KEGG" id="oni:Osc7112_5883"/>
<reference evidence="1 2" key="1">
    <citation type="submission" date="2012-05" db="EMBL/GenBank/DDBJ databases">
        <title>Finished chromosome of genome of Oscillatoria sp. PCC 7112.</title>
        <authorList>
            <consortium name="US DOE Joint Genome Institute"/>
            <person name="Gugger M."/>
            <person name="Coursin T."/>
            <person name="Rippka R."/>
            <person name="Tandeau De Marsac N."/>
            <person name="Huntemann M."/>
            <person name="Wei C.-L."/>
            <person name="Han J."/>
            <person name="Detter J.C."/>
            <person name="Han C."/>
            <person name="Tapia R."/>
            <person name="Davenport K."/>
            <person name="Daligault H."/>
            <person name="Erkkila T."/>
            <person name="Gu W."/>
            <person name="Munk A.C.C."/>
            <person name="Teshima H."/>
            <person name="Xu Y."/>
            <person name="Chain P."/>
            <person name="Chen A."/>
            <person name="Krypides N."/>
            <person name="Mavromatis K."/>
            <person name="Markowitz V."/>
            <person name="Szeto E."/>
            <person name="Ivanova N."/>
            <person name="Mikhailova N."/>
            <person name="Ovchinnikova G."/>
            <person name="Pagani I."/>
            <person name="Pati A."/>
            <person name="Goodwin L."/>
            <person name="Peters L."/>
            <person name="Pitluck S."/>
            <person name="Woyke T."/>
            <person name="Kerfeld C."/>
        </authorList>
    </citation>
    <scope>NUCLEOTIDE SEQUENCE [LARGE SCALE GENOMIC DNA]</scope>
    <source>
        <strain evidence="1 2">PCC 7112</strain>
    </source>
</reference>